<dbReference type="Proteomes" id="UP001183414">
    <property type="component" value="Unassembled WGS sequence"/>
</dbReference>
<sequence length="142" mass="16001">MFRHDMSEFQGGLPDPDGWYRRDRLEPVLRADPDWAAYLVVGSGRPVGLALVRGLIGPRRVLNAFFVVRAVRRTGIGLRAAREVLERHPGAWELAFQDANEGAARFWRRVAGEIAGESWAEERRPVPGRDDVPPDVWISFAV</sequence>
<dbReference type="Pfam" id="PF00583">
    <property type="entry name" value="Acetyltransf_1"/>
    <property type="match status" value="1"/>
</dbReference>
<proteinExistence type="predicted"/>
<keyword evidence="2" id="KW-0012">Acyltransferase</keyword>
<accession>A0ABU2NYM2</accession>
<keyword evidence="3" id="KW-1185">Reference proteome</keyword>
<name>A0ABU2NYM2_9ACTN</name>
<dbReference type="PROSITE" id="PS51186">
    <property type="entry name" value="GNAT"/>
    <property type="match status" value="1"/>
</dbReference>
<organism evidence="2 3">
    <name type="scientific">Streptomyces hazeniae</name>
    <dbReference type="NCBI Taxonomy" id="3075538"/>
    <lineage>
        <taxon>Bacteria</taxon>
        <taxon>Bacillati</taxon>
        <taxon>Actinomycetota</taxon>
        <taxon>Actinomycetes</taxon>
        <taxon>Kitasatosporales</taxon>
        <taxon>Streptomycetaceae</taxon>
        <taxon>Streptomyces</taxon>
    </lineage>
</organism>
<comment type="caution">
    <text evidence="2">The sequence shown here is derived from an EMBL/GenBank/DDBJ whole genome shotgun (WGS) entry which is preliminary data.</text>
</comment>
<evidence type="ECO:0000313" key="3">
    <source>
        <dbReference type="Proteomes" id="UP001183414"/>
    </source>
</evidence>
<gene>
    <name evidence="2" type="ORF">RM572_23475</name>
</gene>
<dbReference type="InterPro" id="IPR016181">
    <property type="entry name" value="Acyl_CoA_acyltransferase"/>
</dbReference>
<reference evidence="3" key="1">
    <citation type="submission" date="2023-07" db="EMBL/GenBank/DDBJ databases">
        <title>30 novel species of actinomycetes from the DSMZ collection.</title>
        <authorList>
            <person name="Nouioui I."/>
        </authorList>
    </citation>
    <scope>NUCLEOTIDE SEQUENCE [LARGE SCALE GENOMIC DNA]</scope>
    <source>
        <strain evidence="3">DSM 42041</strain>
    </source>
</reference>
<evidence type="ECO:0000259" key="1">
    <source>
        <dbReference type="PROSITE" id="PS51186"/>
    </source>
</evidence>
<dbReference type="SUPFAM" id="SSF55729">
    <property type="entry name" value="Acyl-CoA N-acyltransferases (Nat)"/>
    <property type="match status" value="1"/>
</dbReference>
<dbReference type="Gene3D" id="3.40.630.30">
    <property type="match status" value="1"/>
</dbReference>
<dbReference type="InterPro" id="IPR000182">
    <property type="entry name" value="GNAT_dom"/>
</dbReference>
<dbReference type="GO" id="GO:0016746">
    <property type="term" value="F:acyltransferase activity"/>
    <property type="evidence" value="ECO:0007669"/>
    <property type="project" value="UniProtKB-KW"/>
</dbReference>
<protein>
    <submittedName>
        <fullName evidence="2">GNAT family N-acetyltransferase</fullName>
        <ecNumber evidence="2">2.3.1.-</ecNumber>
    </submittedName>
</protein>
<dbReference type="EC" id="2.3.1.-" evidence="2"/>
<feature type="domain" description="N-acetyltransferase" evidence="1">
    <location>
        <begin position="1"/>
        <end position="142"/>
    </location>
</feature>
<dbReference type="EMBL" id="JAVREQ010000025">
    <property type="protein sequence ID" value="MDT0381726.1"/>
    <property type="molecule type" value="Genomic_DNA"/>
</dbReference>
<evidence type="ECO:0000313" key="2">
    <source>
        <dbReference type="EMBL" id="MDT0381726.1"/>
    </source>
</evidence>
<keyword evidence="2" id="KW-0808">Transferase</keyword>